<evidence type="ECO:0000256" key="8">
    <source>
        <dbReference type="ARBA" id="ARBA00022958"/>
    </source>
</evidence>
<keyword evidence="9 12" id="KW-1133">Transmembrane helix</keyword>
<feature type="transmembrane region" description="Helical" evidence="12">
    <location>
        <begin position="369"/>
        <end position="391"/>
    </location>
</feature>
<dbReference type="HAMAP" id="MF_01522">
    <property type="entry name" value="Kup"/>
    <property type="match status" value="1"/>
</dbReference>
<feature type="transmembrane region" description="Helical" evidence="12">
    <location>
        <begin position="218"/>
        <end position="239"/>
    </location>
</feature>
<evidence type="ECO:0000313" key="16">
    <source>
        <dbReference type="Proteomes" id="UP001595886"/>
    </source>
</evidence>
<keyword evidence="7 12" id="KW-0769">Symport</keyword>
<reference evidence="16" key="1">
    <citation type="journal article" date="2019" name="Int. J. Syst. Evol. Microbiol.">
        <title>The Global Catalogue of Microorganisms (GCM) 10K type strain sequencing project: providing services to taxonomists for standard genome sequencing and annotation.</title>
        <authorList>
            <consortium name="The Broad Institute Genomics Platform"/>
            <consortium name="The Broad Institute Genome Sequencing Center for Infectious Disease"/>
            <person name="Wu L."/>
            <person name="Ma J."/>
        </authorList>
    </citation>
    <scope>NUCLEOTIDE SEQUENCE [LARGE SCALE GENOMIC DNA]</scope>
    <source>
        <strain evidence="16">CCUG 30340</strain>
    </source>
</reference>
<evidence type="ECO:0000256" key="1">
    <source>
        <dbReference type="ARBA" id="ARBA00004141"/>
    </source>
</evidence>
<keyword evidence="3 12" id="KW-0813">Transport</keyword>
<comment type="caution">
    <text evidence="15">The sequence shown here is derived from an EMBL/GenBank/DDBJ whole genome shotgun (WGS) entry which is preliminary data.</text>
</comment>
<keyword evidence="10 12" id="KW-0406">Ion transport</keyword>
<feature type="transmembrane region" description="Helical" evidence="12">
    <location>
        <begin position="175"/>
        <end position="194"/>
    </location>
</feature>
<name>A0ABV9QRV7_9GAMM</name>
<dbReference type="RefSeq" id="WP_380019154.1">
    <property type="nucleotide sequence ID" value="NZ_JBHSHD010000003.1"/>
</dbReference>
<dbReference type="EMBL" id="JBHSHD010000003">
    <property type="protein sequence ID" value="MFC4819395.1"/>
    <property type="molecule type" value="Genomic_DNA"/>
</dbReference>
<evidence type="ECO:0000259" key="13">
    <source>
        <dbReference type="Pfam" id="PF02705"/>
    </source>
</evidence>
<dbReference type="PANTHER" id="PTHR30540:SF79">
    <property type="entry name" value="LOW AFFINITY POTASSIUM TRANSPORT SYSTEM PROTEIN KUP"/>
    <property type="match status" value="1"/>
</dbReference>
<dbReference type="InterPro" id="IPR003855">
    <property type="entry name" value="K+_transporter"/>
</dbReference>
<evidence type="ECO:0000256" key="4">
    <source>
        <dbReference type="ARBA" id="ARBA00022475"/>
    </source>
</evidence>
<keyword evidence="5 12" id="KW-0633">Potassium transport</keyword>
<feature type="transmembrane region" description="Helical" evidence="12">
    <location>
        <begin position="343"/>
        <end position="363"/>
    </location>
</feature>
<dbReference type="Pfam" id="PF22776">
    <property type="entry name" value="K_trans_C"/>
    <property type="match status" value="1"/>
</dbReference>
<keyword evidence="6 12" id="KW-0812">Transmembrane</keyword>
<sequence>MNQDENPGGTQARIKALVLGAIGVVYGDIGTSPLYTIKQTFGVHGATPTEPNVLGVLSLVFWSLILVVSVKYAGFIMRADNKGEGGIMALTALAQRSVRSSQRGRWWIVMLGLFGAALFFGDGVITPAISVLGAVEGLEVMAPGLHRFIVPISAVIIVLLFAFQNRGTGKVGAVFAPIMIVWFLTLAVLGIWHISENPAVLRALSPHYAIAFFVHEKWVAFFTLGSVILAITGAEALYADMGHFGKKPIRYSWFGFVLPALVLNYFGQGALLIADPKAAENPLYLMVPQMLLVPMLVLATAAAVIASQAVISGAFSVTREAIQLGFLPRMRVRHTSREQMGQIYLPWINRMLLVLTLAVVLGFRSSDNLGAAYGIAVVGTMTIDSILVMIVFRRLWNWSRAKVLAIGLGFLAVDLAFLAANADKVEHGGWFPLVLGAAIFTMMATWRRGKELVVREVRQSGLALEPFIASIVAHPPLRVPGTAVFLTSNPGGVPNAMLHNLKHNKVLHERNVILTVETVDTPVAEADERIEVEALEDSFFKLTLRFGFAEDPDVPQTLLAVRECGLPFDLMDTTFFLSRESIVATDRPGMALWRDRLFMFMQRNAMPATAFFQIPGNRLIELGTQVEI</sequence>
<accession>A0ABV9QRV7</accession>
<feature type="transmembrane region" description="Helical" evidence="12">
    <location>
        <begin position="403"/>
        <end position="422"/>
    </location>
</feature>
<keyword evidence="16" id="KW-1185">Reference proteome</keyword>
<feature type="transmembrane region" description="Helical" evidence="12">
    <location>
        <begin position="53"/>
        <end position="73"/>
    </location>
</feature>
<evidence type="ECO:0000256" key="6">
    <source>
        <dbReference type="ARBA" id="ARBA00022692"/>
    </source>
</evidence>
<feature type="transmembrane region" description="Helical" evidence="12">
    <location>
        <begin position="106"/>
        <end position="125"/>
    </location>
</feature>
<feature type="transmembrane region" description="Helical" evidence="12">
    <location>
        <begin position="293"/>
        <end position="322"/>
    </location>
</feature>
<keyword evidence="8 12" id="KW-0630">Potassium</keyword>
<evidence type="ECO:0000256" key="5">
    <source>
        <dbReference type="ARBA" id="ARBA00022538"/>
    </source>
</evidence>
<keyword evidence="11 12" id="KW-0472">Membrane</keyword>
<evidence type="ECO:0000256" key="7">
    <source>
        <dbReference type="ARBA" id="ARBA00022847"/>
    </source>
</evidence>
<evidence type="ECO:0000256" key="2">
    <source>
        <dbReference type="ARBA" id="ARBA00007019"/>
    </source>
</evidence>
<evidence type="ECO:0000256" key="9">
    <source>
        <dbReference type="ARBA" id="ARBA00022989"/>
    </source>
</evidence>
<dbReference type="Pfam" id="PF02705">
    <property type="entry name" value="K_trans"/>
    <property type="match status" value="1"/>
</dbReference>
<evidence type="ECO:0000313" key="15">
    <source>
        <dbReference type="EMBL" id="MFC4819395.1"/>
    </source>
</evidence>
<evidence type="ECO:0000259" key="14">
    <source>
        <dbReference type="Pfam" id="PF22776"/>
    </source>
</evidence>
<feature type="domain" description="K+ potassium transporter integral membrane" evidence="13">
    <location>
        <begin position="18"/>
        <end position="468"/>
    </location>
</feature>
<feature type="transmembrane region" description="Helical" evidence="12">
    <location>
        <begin position="251"/>
        <end position="273"/>
    </location>
</feature>
<comment type="similarity">
    <text evidence="2 12">Belongs to the HAK/KUP transporter (TC 2.A.72) family.</text>
</comment>
<evidence type="ECO:0000256" key="12">
    <source>
        <dbReference type="HAMAP-Rule" id="MF_01522"/>
    </source>
</evidence>
<protein>
    <recommendedName>
        <fullName evidence="12">Probable potassium transport system protein Kup</fullName>
    </recommendedName>
</protein>
<dbReference type="InterPro" id="IPR053951">
    <property type="entry name" value="K_trans_N"/>
</dbReference>
<feature type="transmembrane region" description="Helical" evidence="12">
    <location>
        <begin position="428"/>
        <end position="446"/>
    </location>
</feature>
<organism evidence="15 16">
    <name type="scientific">Dokdonella ginsengisoli</name>
    <dbReference type="NCBI Taxonomy" id="363846"/>
    <lineage>
        <taxon>Bacteria</taxon>
        <taxon>Pseudomonadati</taxon>
        <taxon>Pseudomonadota</taxon>
        <taxon>Gammaproteobacteria</taxon>
        <taxon>Lysobacterales</taxon>
        <taxon>Rhodanobacteraceae</taxon>
        <taxon>Dokdonella</taxon>
    </lineage>
</organism>
<proteinExistence type="inferred from homology"/>
<comment type="subcellular location">
    <subcellularLocation>
        <location evidence="12">Cell membrane</location>
        <topology evidence="12">Multi-pass membrane protein</topology>
    </subcellularLocation>
    <subcellularLocation>
        <location evidence="1">Membrane</location>
        <topology evidence="1">Multi-pass membrane protein</topology>
    </subcellularLocation>
</comment>
<evidence type="ECO:0000256" key="11">
    <source>
        <dbReference type="ARBA" id="ARBA00023136"/>
    </source>
</evidence>
<evidence type="ECO:0000256" key="3">
    <source>
        <dbReference type="ARBA" id="ARBA00022448"/>
    </source>
</evidence>
<feature type="transmembrane region" description="Helical" evidence="12">
    <location>
        <begin position="145"/>
        <end position="163"/>
    </location>
</feature>
<dbReference type="InterPro" id="IPR053952">
    <property type="entry name" value="K_trans_C"/>
</dbReference>
<gene>
    <name evidence="12" type="primary">kup</name>
    <name evidence="15" type="ORF">ACFO6Q_03620</name>
</gene>
<dbReference type="InterPro" id="IPR023051">
    <property type="entry name" value="Kup"/>
</dbReference>
<evidence type="ECO:0000256" key="10">
    <source>
        <dbReference type="ARBA" id="ARBA00023065"/>
    </source>
</evidence>
<dbReference type="Proteomes" id="UP001595886">
    <property type="component" value="Unassembled WGS sequence"/>
</dbReference>
<comment type="catalytic activity">
    <reaction evidence="12">
        <text>K(+)(in) + H(+)(in) = K(+)(out) + H(+)(out)</text>
        <dbReference type="Rhea" id="RHEA:28490"/>
        <dbReference type="ChEBI" id="CHEBI:15378"/>
        <dbReference type="ChEBI" id="CHEBI:29103"/>
    </reaction>
</comment>
<comment type="function">
    <text evidence="12">Transport of potassium into the cell. Likely operates as a K(+):H(+) symporter.</text>
</comment>
<feature type="domain" description="K+ potassium transporter C-terminal" evidence="14">
    <location>
        <begin position="480"/>
        <end position="628"/>
    </location>
</feature>
<keyword evidence="4 12" id="KW-1003">Cell membrane</keyword>
<dbReference type="PANTHER" id="PTHR30540">
    <property type="entry name" value="OSMOTIC STRESS POTASSIUM TRANSPORTER"/>
    <property type="match status" value="1"/>
</dbReference>